<gene>
    <name evidence="1" type="ORF">DEO72_LG1g2271</name>
</gene>
<protein>
    <submittedName>
        <fullName evidence="1">Uncharacterized protein</fullName>
    </submittedName>
</protein>
<reference evidence="1 2" key="1">
    <citation type="submission" date="2019-04" db="EMBL/GenBank/DDBJ databases">
        <title>An improved genome assembly and genetic linkage map for asparagus bean, Vigna unguiculata ssp. sesquipedialis.</title>
        <authorList>
            <person name="Xia Q."/>
            <person name="Zhang R."/>
            <person name="Dong Y."/>
        </authorList>
    </citation>
    <scope>NUCLEOTIDE SEQUENCE [LARGE SCALE GENOMIC DNA]</scope>
    <source>
        <tissue evidence="1">Leaf</tissue>
    </source>
</reference>
<name>A0A4D6KPW9_VIGUN</name>
<organism evidence="1 2">
    <name type="scientific">Vigna unguiculata</name>
    <name type="common">Cowpea</name>
    <dbReference type="NCBI Taxonomy" id="3917"/>
    <lineage>
        <taxon>Eukaryota</taxon>
        <taxon>Viridiplantae</taxon>
        <taxon>Streptophyta</taxon>
        <taxon>Embryophyta</taxon>
        <taxon>Tracheophyta</taxon>
        <taxon>Spermatophyta</taxon>
        <taxon>Magnoliopsida</taxon>
        <taxon>eudicotyledons</taxon>
        <taxon>Gunneridae</taxon>
        <taxon>Pentapetalae</taxon>
        <taxon>rosids</taxon>
        <taxon>fabids</taxon>
        <taxon>Fabales</taxon>
        <taxon>Fabaceae</taxon>
        <taxon>Papilionoideae</taxon>
        <taxon>50 kb inversion clade</taxon>
        <taxon>NPAAA clade</taxon>
        <taxon>indigoferoid/millettioid clade</taxon>
        <taxon>Phaseoleae</taxon>
        <taxon>Vigna</taxon>
    </lineage>
</organism>
<sequence>MEETLTVTEISAKGCLNRGTTFRSGDSIINELSRANTTNQKPFIRSDMWNWQVFDAEEN</sequence>
<dbReference type="AlphaFoldDB" id="A0A4D6KPW9"/>
<keyword evidence="2" id="KW-1185">Reference proteome</keyword>
<evidence type="ECO:0000313" key="2">
    <source>
        <dbReference type="Proteomes" id="UP000501690"/>
    </source>
</evidence>
<accession>A0A4D6KPW9</accession>
<dbReference type="EMBL" id="CP039345">
    <property type="protein sequence ID" value="QCD78635.1"/>
    <property type="molecule type" value="Genomic_DNA"/>
</dbReference>
<proteinExistence type="predicted"/>
<dbReference type="Proteomes" id="UP000501690">
    <property type="component" value="Linkage Group LG1"/>
</dbReference>
<evidence type="ECO:0000313" key="1">
    <source>
        <dbReference type="EMBL" id="QCD78635.1"/>
    </source>
</evidence>